<evidence type="ECO:0000313" key="3">
    <source>
        <dbReference type="EMBL" id="CCV65797.1"/>
    </source>
</evidence>
<dbReference type="Gene3D" id="3.30.830.10">
    <property type="entry name" value="Metalloenzyme, LuxS/M16 peptidase-like"/>
    <property type="match status" value="2"/>
</dbReference>
<dbReference type="InterPro" id="IPR050361">
    <property type="entry name" value="MPP/UQCRC_Complex"/>
</dbReference>
<dbReference type="OrthoDB" id="9811314at2"/>
<feature type="domain" description="Peptidase M16 C-terminal" evidence="2">
    <location>
        <begin position="182"/>
        <end position="361"/>
    </location>
</feature>
<dbReference type="PANTHER" id="PTHR11851:SF134">
    <property type="entry name" value="ZINC-DEPENDENT PROTEASE"/>
    <property type="match status" value="1"/>
</dbReference>
<accession>U4KNA1</accession>
<dbReference type="KEGG" id="abra:BN85307760"/>
<dbReference type="AlphaFoldDB" id="U4KNA1"/>
<evidence type="ECO:0000259" key="2">
    <source>
        <dbReference type="Pfam" id="PF05193"/>
    </source>
</evidence>
<dbReference type="SUPFAM" id="SSF63411">
    <property type="entry name" value="LuxS/MPP-like metallohydrolase"/>
    <property type="match status" value="2"/>
</dbReference>
<dbReference type="STRING" id="61635.BN85307760"/>
<dbReference type="Pfam" id="PF00675">
    <property type="entry name" value="Peptidase_M16"/>
    <property type="match status" value="1"/>
</dbReference>
<reference evidence="3 4" key="1">
    <citation type="journal article" date="2013" name="J. Mol. Microbiol. Biotechnol.">
        <title>Analysis of the Complete Genomes of Acholeplasma brassicae , A. palmae and A. laidlawii and Their Comparison to the Obligate Parasites from ' Candidatus Phytoplasma'.</title>
        <authorList>
            <person name="Kube M."/>
            <person name="Siewert C."/>
            <person name="Migdoll A.M."/>
            <person name="Duduk B."/>
            <person name="Holz S."/>
            <person name="Rabus R."/>
            <person name="Seemuller E."/>
            <person name="Mitrovic J."/>
            <person name="Muller I."/>
            <person name="Buttner C."/>
            <person name="Reinhardt R."/>
        </authorList>
    </citation>
    <scope>NUCLEOTIDE SEQUENCE [LARGE SCALE GENOMIC DNA]</scope>
    <source>
        <strain evidence="4">0502</strain>
    </source>
</reference>
<dbReference type="Proteomes" id="UP000032737">
    <property type="component" value="Chromosome"/>
</dbReference>
<evidence type="ECO:0000259" key="1">
    <source>
        <dbReference type="Pfam" id="PF00675"/>
    </source>
</evidence>
<dbReference type="Pfam" id="PF05193">
    <property type="entry name" value="Peptidase_M16_C"/>
    <property type="match status" value="1"/>
</dbReference>
<dbReference type="RefSeq" id="WP_030004660.1">
    <property type="nucleotide sequence ID" value="NC_022549.1"/>
</dbReference>
<organism evidence="3 4">
    <name type="scientific">Acholeplasma brassicae</name>
    <dbReference type="NCBI Taxonomy" id="61635"/>
    <lineage>
        <taxon>Bacteria</taxon>
        <taxon>Bacillati</taxon>
        <taxon>Mycoplasmatota</taxon>
        <taxon>Mollicutes</taxon>
        <taxon>Acholeplasmatales</taxon>
        <taxon>Acholeplasmataceae</taxon>
        <taxon>Acholeplasma</taxon>
    </lineage>
</organism>
<dbReference type="GO" id="GO:0046872">
    <property type="term" value="F:metal ion binding"/>
    <property type="evidence" value="ECO:0007669"/>
    <property type="project" value="InterPro"/>
</dbReference>
<sequence>MNKLVYPSFNETIFHEVLDNGLSVYLIPKKDYHKVFATFTTNYGSFDQSFVPINKDKKVNQPAGIAHFLEHKMFAMPDKTDAFEKLSSFGVNANAYTSFDRTSYLFSGTKNIEGALNYLLDYVQTPYFTPSSVKKEQGIIAEELKMYQDYPNQRMFYGILKNLYQKHPINTEVGGTVDSIMKITAKKLYQAYETFYHPSNMVLTLVGNFDENEILTVIKENQAKKTYGKASPIVRFMKNEPKGIEKAYDEIEMPVVMPKLSIGVKLDPVSGKQALKDDLAFSILMDMYFSNSTKLYEKLLTQGLINDSFEHTTVQEDGAFMLAIFADTKDVDALSDVLIKQLVNLKRKKHDEQAFTRYKRSMLGSFVMSLNSLESISMGFTRYLANDVIIYDIPEIIESITLEDIDRVAKQINSKRISRYVIKPQKKN</sequence>
<gene>
    <name evidence="3" type="ORF">BN85307760</name>
</gene>
<dbReference type="PANTHER" id="PTHR11851">
    <property type="entry name" value="METALLOPROTEASE"/>
    <property type="match status" value="1"/>
</dbReference>
<dbReference type="InterPro" id="IPR011249">
    <property type="entry name" value="Metalloenz_LuxS/M16"/>
</dbReference>
<evidence type="ECO:0000313" key="4">
    <source>
        <dbReference type="Proteomes" id="UP000032737"/>
    </source>
</evidence>
<protein>
    <submittedName>
        <fullName evidence="3">Peptidase, M16 family</fullName>
    </submittedName>
</protein>
<name>U4KNA1_9MOLU</name>
<dbReference type="EMBL" id="FO681348">
    <property type="protein sequence ID" value="CCV65797.1"/>
    <property type="molecule type" value="Genomic_DNA"/>
</dbReference>
<proteinExistence type="predicted"/>
<keyword evidence="4" id="KW-1185">Reference proteome</keyword>
<dbReference type="HOGENOM" id="CLU_052317_0_0_14"/>
<feature type="domain" description="Peptidase M16 N-terminal" evidence="1">
    <location>
        <begin position="63"/>
        <end position="175"/>
    </location>
</feature>
<dbReference type="InterPro" id="IPR007863">
    <property type="entry name" value="Peptidase_M16_C"/>
</dbReference>
<dbReference type="InterPro" id="IPR011765">
    <property type="entry name" value="Pept_M16_N"/>
</dbReference>
<dbReference type="NCBIfam" id="NF047421">
    <property type="entry name" value="YfmH_fam"/>
    <property type="match status" value="1"/>
</dbReference>